<feature type="transmembrane region" description="Helical" evidence="1">
    <location>
        <begin position="219"/>
        <end position="244"/>
    </location>
</feature>
<dbReference type="AlphaFoldDB" id="A0AAW0G859"/>
<comment type="caution">
    <text evidence="3">The sequence shown here is derived from an EMBL/GenBank/DDBJ whole genome shotgun (WGS) entry which is preliminary data.</text>
</comment>
<feature type="transmembrane region" description="Helical" evidence="1">
    <location>
        <begin position="53"/>
        <end position="78"/>
    </location>
</feature>
<keyword evidence="1" id="KW-1133">Transmembrane helix</keyword>
<dbReference type="EMBL" id="JASBNA010000021">
    <property type="protein sequence ID" value="KAK7685195.1"/>
    <property type="molecule type" value="Genomic_DNA"/>
</dbReference>
<evidence type="ECO:0000313" key="4">
    <source>
        <dbReference type="Proteomes" id="UP001385951"/>
    </source>
</evidence>
<protein>
    <recommendedName>
        <fullName evidence="2">DUF6533 domain-containing protein</fullName>
    </recommendedName>
</protein>
<feature type="transmembrane region" description="Helical" evidence="1">
    <location>
        <begin position="84"/>
        <end position="106"/>
    </location>
</feature>
<name>A0AAW0G859_9APHY</name>
<evidence type="ECO:0000313" key="3">
    <source>
        <dbReference type="EMBL" id="KAK7685195.1"/>
    </source>
</evidence>
<reference evidence="3 4" key="1">
    <citation type="submission" date="2022-09" db="EMBL/GenBank/DDBJ databases">
        <authorList>
            <person name="Palmer J.M."/>
        </authorList>
    </citation>
    <scope>NUCLEOTIDE SEQUENCE [LARGE SCALE GENOMIC DNA]</scope>
    <source>
        <strain evidence="3 4">DSM 7382</strain>
    </source>
</reference>
<feature type="domain" description="DUF6533" evidence="2">
    <location>
        <begin position="19"/>
        <end position="64"/>
    </location>
</feature>
<dbReference type="Proteomes" id="UP001385951">
    <property type="component" value="Unassembled WGS sequence"/>
</dbReference>
<evidence type="ECO:0000256" key="1">
    <source>
        <dbReference type="SAM" id="Phobius"/>
    </source>
</evidence>
<sequence>MSVEQFQPLEIGNLVTFRYIHVAVATAWVWDALVSCSTEVDAFLGRKLALVDLVYFSSRILTFFVVVSEVIAVVVPLGNYRCNIIVHVLSALGTLTTCLCTFLFLVRARSVFFESKRAGYAFTILWFLAVTAVLSTTPFSFYGTGVRPSGLCAVSRVGPTEAVGSISVAVFDTVAFTSISLRVLSLDGRVRSGWAMFKAFIIPSNAGPVSKALLRTGQLYFFPIMMLLACVLTFEFSSFVQAALLLQCRSAAYLAIAVFYNIMACRVFRLLRLVVPPTAQQSTEVSHVHFRQFWRGDESTYRETRIEVPPEFV</sequence>
<dbReference type="Pfam" id="PF20151">
    <property type="entry name" value="DUF6533"/>
    <property type="match status" value="1"/>
</dbReference>
<feature type="transmembrane region" description="Helical" evidence="1">
    <location>
        <begin position="250"/>
        <end position="268"/>
    </location>
</feature>
<keyword evidence="4" id="KW-1185">Reference proteome</keyword>
<keyword evidence="1" id="KW-0472">Membrane</keyword>
<evidence type="ECO:0000259" key="2">
    <source>
        <dbReference type="Pfam" id="PF20151"/>
    </source>
</evidence>
<feature type="transmembrane region" description="Helical" evidence="1">
    <location>
        <begin position="118"/>
        <end position="142"/>
    </location>
</feature>
<proteinExistence type="predicted"/>
<organism evidence="3 4">
    <name type="scientific">Cerrena zonata</name>
    <dbReference type="NCBI Taxonomy" id="2478898"/>
    <lineage>
        <taxon>Eukaryota</taxon>
        <taxon>Fungi</taxon>
        <taxon>Dikarya</taxon>
        <taxon>Basidiomycota</taxon>
        <taxon>Agaricomycotina</taxon>
        <taxon>Agaricomycetes</taxon>
        <taxon>Polyporales</taxon>
        <taxon>Cerrenaceae</taxon>
        <taxon>Cerrena</taxon>
    </lineage>
</organism>
<gene>
    <name evidence="3" type="ORF">QCA50_011558</name>
</gene>
<accession>A0AAW0G859</accession>
<dbReference type="InterPro" id="IPR045340">
    <property type="entry name" value="DUF6533"/>
</dbReference>
<keyword evidence="1" id="KW-0812">Transmembrane</keyword>